<accession>A0A1H9P4F5</accession>
<dbReference type="STRING" id="478744.SAMN05444359_14224"/>
<dbReference type="InParanoid" id="A0A1H9P4F5"/>
<dbReference type="InterPro" id="IPR037171">
    <property type="entry name" value="NagB/RpiA_transferase-like"/>
</dbReference>
<evidence type="ECO:0000259" key="1">
    <source>
        <dbReference type="Pfam" id="PF02589"/>
    </source>
</evidence>
<sequence>MKQKSKNSILAAVRANKPGPRALPQMPAYQPDETADRAAFTAVMQSSKGKVIEQAALVDYVAEHFANARTIASTVAAVPGNLDLATIEDPLQLAGVDLAVLHGQFAVAENGAIWVSESEAIVRVLPFITQHLILLIDGPIVPTMHEAYQRIKVDDTGFGVFIAGPSKTADIEQSLVIGAHGPRSLVVVL</sequence>
<name>A0A1H9P4F5_9BACT</name>
<proteinExistence type="predicted"/>
<dbReference type="Gene3D" id="3.40.50.10420">
    <property type="entry name" value="NagB/RpiA/CoA transferase-like"/>
    <property type="match status" value="1"/>
</dbReference>
<dbReference type="Pfam" id="PF02589">
    <property type="entry name" value="LUD_dom"/>
    <property type="match status" value="1"/>
</dbReference>
<keyword evidence="3" id="KW-1185">Reference proteome</keyword>
<dbReference type="SUPFAM" id="SSF100950">
    <property type="entry name" value="NagB/RpiA/CoA transferase-like"/>
    <property type="match status" value="1"/>
</dbReference>
<dbReference type="OrthoDB" id="9794157at2"/>
<feature type="domain" description="LUD" evidence="1">
    <location>
        <begin position="92"/>
        <end position="189"/>
    </location>
</feature>
<dbReference type="InterPro" id="IPR024185">
    <property type="entry name" value="FTHF_cligase-like_sf"/>
</dbReference>
<gene>
    <name evidence="2" type="ORF">SAMN05444359_14224</name>
</gene>
<organism evidence="2 3">
    <name type="scientific">Neolewinella agarilytica</name>
    <dbReference type="NCBI Taxonomy" id="478744"/>
    <lineage>
        <taxon>Bacteria</taxon>
        <taxon>Pseudomonadati</taxon>
        <taxon>Bacteroidota</taxon>
        <taxon>Saprospiria</taxon>
        <taxon>Saprospirales</taxon>
        <taxon>Lewinellaceae</taxon>
        <taxon>Neolewinella</taxon>
    </lineage>
</organism>
<dbReference type="InterPro" id="IPR003741">
    <property type="entry name" value="LUD_dom"/>
</dbReference>
<dbReference type="PANTHER" id="PTHR43682">
    <property type="entry name" value="LACTATE UTILIZATION PROTEIN C"/>
    <property type="match status" value="1"/>
</dbReference>
<evidence type="ECO:0000313" key="2">
    <source>
        <dbReference type="EMBL" id="SER43001.1"/>
    </source>
</evidence>
<dbReference type="PANTHER" id="PTHR43682:SF1">
    <property type="entry name" value="LACTATE UTILIZATION PROTEIN C"/>
    <property type="match status" value="1"/>
</dbReference>
<protein>
    <submittedName>
        <fullName evidence="2">L-lactate dehydrogenase complex protein LldG</fullName>
    </submittedName>
</protein>
<reference evidence="3" key="1">
    <citation type="submission" date="2016-10" db="EMBL/GenBank/DDBJ databases">
        <authorList>
            <person name="Varghese N."/>
            <person name="Submissions S."/>
        </authorList>
    </citation>
    <scope>NUCLEOTIDE SEQUENCE [LARGE SCALE GENOMIC DNA]</scope>
    <source>
        <strain evidence="3">DSM 24740</strain>
    </source>
</reference>
<evidence type="ECO:0000313" key="3">
    <source>
        <dbReference type="Proteomes" id="UP000199021"/>
    </source>
</evidence>
<dbReference type="Proteomes" id="UP000199021">
    <property type="component" value="Unassembled WGS sequence"/>
</dbReference>
<dbReference type="AlphaFoldDB" id="A0A1H9P4F5"/>
<dbReference type="EMBL" id="FOFB01000042">
    <property type="protein sequence ID" value="SER43001.1"/>
    <property type="molecule type" value="Genomic_DNA"/>
</dbReference>